<dbReference type="EMBL" id="PVTH01000004">
    <property type="protein sequence ID" value="PRY53093.1"/>
    <property type="molecule type" value="Genomic_DNA"/>
</dbReference>
<gene>
    <name evidence="1" type="ORF">B0I27_104101</name>
</gene>
<reference evidence="1 2" key="1">
    <citation type="submission" date="2018-03" db="EMBL/GenBank/DDBJ databases">
        <title>Genomic Encyclopedia of Type Strains, Phase III (KMG-III): the genomes of soil and plant-associated and newly described type strains.</title>
        <authorList>
            <person name="Whitman W."/>
        </authorList>
    </citation>
    <scope>NUCLEOTIDE SEQUENCE [LARGE SCALE GENOMIC DNA]</scope>
    <source>
        <strain evidence="1 2">CGMCC 1.9313</strain>
    </source>
</reference>
<protein>
    <submittedName>
        <fullName evidence="1">Uncharacterized protein</fullName>
    </submittedName>
</protein>
<dbReference type="AlphaFoldDB" id="A0A2T0U592"/>
<organism evidence="1 2">
    <name type="scientific">Arcticibacter pallidicorallinus</name>
    <dbReference type="NCBI Taxonomy" id="1259464"/>
    <lineage>
        <taxon>Bacteria</taxon>
        <taxon>Pseudomonadati</taxon>
        <taxon>Bacteroidota</taxon>
        <taxon>Sphingobacteriia</taxon>
        <taxon>Sphingobacteriales</taxon>
        <taxon>Sphingobacteriaceae</taxon>
        <taxon>Arcticibacter</taxon>
    </lineage>
</organism>
<dbReference type="Proteomes" id="UP000238034">
    <property type="component" value="Unassembled WGS sequence"/>
</dbReference>
<dbReference type="RefSeq" id="WP_106292676.1">
    <property type="nucleotide sequence ID" value="NZ_PVTH01000004.1"/>
</dbReference>
<name>A0A2T0U592_9SPHI</name>
<sequence>MNNLPEDDLSVKQSIVNMLVCMDIDQLREGNIIVVYPRENQEGILSIREMHQKSVICDMLSPRAGYQFRILLNEINPIRLSNDWLVKASFRQDPDEMDRWLGPDDLLPFRFLGRSGILGHVDERKVEYLHQLQNTYFELTGKKLHVSIN</sequence>
<dbReference type="OrthoDB" id="956134at2"/>
<proteinExistence type="predicted"/>
<accession>A0A2T0U592</accession>
<evidence type="ECO:0000313" key="2">
    <source>
        <dbReference type="Proteomes" id="UP000238034"/>
    </source>
</evidence>
<comment type="caution">
    <text evidence="1">The sequence shown here is derived from an EMBL/GenBank/DDBJ whole genome shotgun (WGS) entry which is preliminary data.</text>
</comment>
<keyword evidence="2" id="KW-1185">Reference proteome</keyword>
<evidence type="ECO:0000313" key="1">
    <source>
        <dbReference type="EMBL" id="PRY53093.1"/>
    </source>
</evidence>